<dbReference type="Pfam" id="PF12727">
    <property type="entry name" value="PBP_like"/>
    <property type="match status" value="1"/>
</dbReference>
<dbReference type="SUPFAM" id="SSF53850">
    <property type="entry name" value="Periplasmic binding protein-like II"/>
    <property type="match status" value="1"/>
</dbReference>
<proteinExistence type="predicted"/>
<dbReference type="GO" id="GO:0003700">
    <property type="term" value="F:DNA-binding transcription factor activity"/>
    <property type="evidence" value="ECO:0007669"/>
    <property type="project" value="InterPro"/>
</dbReference>
<dbReference type="InterPro" id="IPR036390">
    <property type="entry name" value="WH_DNA-bd_sf"/>
</dbReference>
<dbReference type="PANTHER" id="PTHR38431:SF1">
    <property type="entry name" value="BLL2305 PROTEIN"/>
    <property type="match status" value="1"/>
</dbReference>
<dbReference type="SUPFAM" id="SSF46785">
    <property type="entry name" value="Winged helix' DNA-binding domain"/>
    <property type="match status" value="1"/>
</dbReference>
<dbReference type="Proteomes" id="UP000239709">
    <property type="component" value="Chromosome"/>
</dbReference>
<dbReference type="Gene3D" id="3.40.190.10">
    <property type="entry name" value="Periplasmic binding protein-like II"/>
    <property type="match status" value="1"/>
</dbReference>
<gene>
    <name evidence="3" type="ORF">C6570_13800</name>
</gene>
<organism evidence="3 4">
    <name type="scientific">Ottowia oryzae</name>
    <dbReference type="NCBI Taxonomy" id="2109914"/>
    <lineage>
        <taxon>Bacteria</taxon>
        <taxon>Pseudomonadati</taxon>
        <taxon>Pseudomonadota</taxon>
        <taxon>Betaproteobacteria</taxon>
        <taxon>Burkholderiales</taxon>
        <taxon>Comamonadaceae</taxon>
        <taxon>Ottowia</taxon>
    </lineage>
</organism>
<evidence type="ECO:0000259" key="1">
    <source>
        <dbReference type="Pfam" id="PF00126"/>
    </source>
</evidence>
<evidence type="ECO:0000313" key="3">
    <source>
        <dbReference type="EMBL" id="AVO35187.1"/>
    </source>
</evidence>
<dbReference type="EMBL" id="CP027666">
    <property type="protein sequence ID" value="AVO35187.1"/>
    <property type="molecule type" value="Genomic_DNA"/>
</dbReference>
<reference evidence="3 4" key="1">
    <citation type="submission" date="2018-03" db="EMBL/GenBank/DDBJ databases">
        <title>Genome sequencing of Ottowia sp.</title>
        <authorList>
            <person name="Kim S.-J."/>
            <person name="Heo J."/>
            <person name="Kwon S.-W."/>
        </authorList>
    </citation>
    <scope>NUCLEOTIDE SEQUENCE [LARGE SCALE GENOMIC DNA]</scope>
    <source>
        <strain evidence="3 4">KADR8-3</strain>
    </source>
</reference>
<sequence>MKQVSIRPVWTIQDPSGPVLPARLIELLVHVAETGSLLQAARQLAMSYRRAWDMVREGEAQFHAPLLAMERGRGSKLTPLGARLVWADKRIHARLRPVLESLSSELAQELGDALREAPAALRMQATHGFAIERLIERLSQDGLTLAVTYGSCAAAAAALREGKCDVIGMHIPLGPIQALALQTYAPWLKGLPLTLIDVATRRQGLMVRPGNPKAVLALADLARPNVRFINRQAGSGTRLLLEGLLRAQAVAPTEIAGFEHGEYTHAAVAAYVASGMADVGFGLETPARDFKLDFVPLATERYFLLCRDQLMSTPAMQTVLSVLREPRFLKSLAGLPGYDATGAGAVMPLSQAYPGLGDGLG</sequence>
<name>A0A2S0MHB4_9BURK</name>
<feature type="domain" description="PBP" evidence="2">
    <location>
        <begin position="139"/>
        <end position="324"/>
    </location>
</feature>
<evidence type="ECO:0000259" key="2">
    <source>
        <dbReference type="Pfam" id="PF12727"/>
    </source>
</evidence>
<dbReference type="InterPro" id="IPR036388">
    <property type="entry name" value="WH-like_DNA-bd_sf"/>
</dbReference>
<dbReference type="Gene3D" id="1.10.10.10">
    <property type="entry name" value="Winged helix-like DNA-binding domain superfamily/Winged helix DNA-binding domain"/>
    <property type="match status" value="1"/>
</dbReference>
<accession>A0A2S0MHB4</accession>
<dbReference type="OrthoDB" id="9805928at2"/>
<dbReference type="AlphaFoldDB" id="A0A2S0MHB4"/>
<protein>
    <submittedName>
        <fullName evidence="3">LysR family transcriptional regulator</fullName>
    </submittedName>
</protein>
<dbReference type="RefSeq" id="WP_106703736.1">
    <property type="nucleotide sequence ID" value="NZ_CP027666.1"/>
</dbReference>
<dbReference type="PANTHER" id="PTHR38431">
    <property type="entry name" value="BLL2305 PROTEIN"/>
    <property type="match status" value="1"/>
</dbReference>
<dbReference type="InterPro" id="IPR024370">
    <property type="entry name" value="PBP_domain"/>
</dbReference>
<feature type="domain" description="HTH lysR-type" evidence="1">
    <location>
        <begin position="23"/>
        <end position="81"/>
    </location>
</feature>
<dbReference type="InterPro" id="IPR000847">
    <property type="entry name" value="LysR_HTH_N"/>
</dbReference>
<dbReference type="KEGG" id="otk:C6570_13800"/>
<keyword evidence="4" id="KW-1185">Reference proteome</keyword>
<evidence type="ECO:0000313" key="4">
    <source>
        <dbReference type="Proteomes" id="UP000239709"/>
    </source>
</evidence>
<dbReference type="Pfam" id="PF00126">
    <property type="entry name" value="HTH_1"/>
    <property type="match status" value="1"/>
</dbReference>